<evidence type="ECO:0000256" key="5">
    <source>
        <dbReference type="SAM" id="Phobius"/>
    </source>
</evidence>
<organism evidence="7 8">
    <name type="scientific">Algoriphagus hitonicola</name>
    <dbReference type="NCBI Taxonomy" id="435880"/>
    <lineage>
        <taxon>Bacteria</taxon>
        <taxon>Pseudomonadati</taxon>
        <taxon>Bacteroidota</taxon>
        <taxon>Cytophagia</taxon>
        <taxon>Cytophagales</taxon>
        <taxon>Cyclobacteriaceae</taxon>
        <taxon>Algoriphagus</taxon>
    </lineage>
</organism>
<dbReference type="AlphaFoldDB" id="A0A1I2X4U0"/>
<sequence>MLFYVASFIYIFLLFNREFVPFVDLRYINFILFLFLILNKLIFFIKNKFIHVVGQRKDIVLFFTLMFLVFLSNLGWLFNPFDVRQDIFISSVILYLYNFIAVIVFALYWERIDQKWIKYFFLVGGFILWSSLVLQFLGFEQLPFQGEVKSGMEEEESVLGIRFGGYAQDQNYATFGMVIWGVMSLIFFKNMIRYVVLFLATTGVIISFSKTVILVVIFLIFYYLFSRFKLQFVYVAAIILTVSILLVSIFDVLMSFSTVYNRFLMWRAAYEGFIENPILGSGITSVRSNYLFRGGWYVQPHNSYIALLFDNGIISFILYLVILVRSFRIESSLFHYLIMIFIAFSFSQELFVFQYPYSILGVIPIILNCCYYEINLSRLEIREKQEDYILD</sequence>
<evidence type="ECO:0000259" key="6">
    <source>
        <dbReference type="Pfam" id="PF04932"/>
    </source>
</evidence>
<feature type="transmembrane region" description="Helical" evidence="5">
    <location>
        <begin position="273"/>
        <end position="292"/>
    </location>
</feature>
<evidence type="ECO:0000256" key="3">
    <source>
        <dbReference type="ARBA" id="ARBA00022989"/>
    </source>
</evidence>
<proteinExistence type="predicted"/>
<evidence type="ECO:0000256" key="4">
    <source>
        <dbReference type="ARBA" id="ARBA00023136"/>
    </source>
</evidence>
<dbReference type="OrthoDB" id="1111565at2"/>
<keyword evidence="8" id="KW-1185">Reference proteome</keyword>
<name>A0A1I2X4U0_9BACT</name>
<feature type="transmembrane region" description="Helical" evidence="5">
    <location>
        <begin position="357"/>
        <end position="374"/>
    </location>
</feature>
<dbReference type="Proteomes" id="UP000199642">
    <property type="component" value="Unassembled WGS sequence"/>
</dbReference>
<dbReference type="PANTHER" id="PTHR37422">
    <property type="entry name" value="TEICHURONIC ACID BIOSYNTHESIS PROTEIN TUAE"/>
    <property type="match status" value="1"/>
</dbReference>
<feature type="transmembrane region" description="Helical" evidence="5">
    <location>
        <begin position="172"/>
        <end position="188"/>
    </location>
</feature>
<feature type="transmembrane region" description="Helical" evidence="5">
    <location>
        <begin position="27"/>
        <end position="47"/>
    </location>
</feature>
<dbReference type="GO" id="GO:0016020">
    <property type="term" value="C:membrane"/>
    <property type="evidence" value="ECO:0007669"/>
    <property type="project" value="UniProtKB-SubCell"/>
</dbReference>
<protein>
    <recommendedName>
        <fullName evidence="6">O-antigen ligase-related domain-containing protein</fullName>
    </recommendedName>
</protein>
<accession>A0A1I2X4U0</accession>
<reference evidence="8" key="1">
    <citation type="submission" date="2016-10" db="EMBL/GenBank/DDBJ databases">
        <authorList>
            <person name="Varghese N."/>
            <person name="Submissions S."/>
        </authorList>
    </citation>
    <scope>NUCLEOTIDE SEQUENCE [LARGE SCALE GENOMIC DNA]</scope>
    <source>
        <strain evidence="8">DSM 19315</strain>
    </source>
</reference>
<evidence type="ECO:0000313" key="8">
    <source>
        <dbReference type="Proteomes" id="UP000199642"/>
    </source>
</evidence>
<comment type="subcellular location">
    <subcellularLocation>
        <location evidence="1">Membrane</location>
        <topology evidence="1">Multi-pass membrane protein</topology>
    </subcellularLocation>
</comment>
<feature type="transmembrane region" description="Helical" evidence="5">
    <location>
        <begin position="195"/>
        <end position="225"/>
    </location>
</feature>
<keyword evidence="2 5" id="KW-0812">Transmembrane</keyword>
<feature type="transmembrane region" description="Helical" evidence="5">
    <location>
        <begin position="231"/>
        <end position="253"/>
    </location>
</feature>
<evidence type="ECO:0000313" key="7">
    <source>
        <dbReference type="EMBL" id="SFH08442.1"/>
    </source>
</evidence>
<dbReference type="EMBL" id="FOPC01000016">
    <property type="protein sequence ID" value="SFH08442.1"/>
    <property type="molecule type" value="Genomic_DNA"/>
</dbReference>
<dbReference type="InterPro" id="IPR051533">
    <property type="entry name" value="WaaL-like"/>
</dbReference>
<evidence type="ECO:0000256" key="1">
    <source>
        <dbReference type="ARBA" id="ARBA00004141"/>
    </source>
</evidence>
<keyword evidence="3 5" id="KW-1133">Transmembrane helix</keyword>
<feature type="transmembrane region" description="Helical" evidence="5">
    <location>
        <begin position="333"/>
        <end position="351"/>
    </location>
</feature>
<dbReference type="STRING" id="435880.SAMN04487988_11641"/>
<feature type="transmembrane region" description="Helical" evidence="5">
    <location>
        <begin position="59"/>
        <end position="81"/>
    </location>
</feature>
<keyword evidence="4 5" id="KW-0472">Membrane</keyword>
<evidence type="ECO:0000256" key="2">
    <source>
        <dbReference type="ARBA" id="ARBA00022692"/>
    </source>
</evidence>
<feature type="transmembrane region" description="Helical" evidence="5">
    <location>
        <begin position="87"/>
        <end position="109"/>
    </location>
</feature>
<dbReference type="Pfam" id="PF04932">
    <property type="entry name" value="Wzy_C"/>
    <property type="match status" value="1"/>
</dbReference>
<feature type="transmembrane region" description="Helical" evidence="5">
    <location>
        <begin position="116"/>
        <end position="137"/>
    </location>
</feature>
<gene>
    <name evidence="7" type="ORF">SAMN04487988_11641</name>
</gene>
<dbReference type="InterPro" id="IPR007016">
    <property type="entry name" value="O-antigen_ligase-rel_domated"/>
</dbReference>
<dbReference type="PANTHER" id="PTHR37422:SF13">
    <property type="entry name" value="LIPOPOLYSACCHARIDE BIOSYNTHESIS PROTEIN PA4999-RELATED"/>
    <property type="match status" value="1"/>
</dbReference>
<feature type="domain" description="O-antigen ligase-related" evidence="6">
    <location>
        <begin position="196"/>
        <end position="320"/>
    </location>
</feature>
<dbReference type="RefSeq" id="WP_092794000.1">
    <property type="nucleotide sequence ID" value="NZ_FOPC01000016.1"/>
</dbReference>
<feature type="transmembrane region" description="Helical" evidence="5">
    <location>
        <begin position="304"/>
        <end position="324"/>
    </location>
</feature>